<accession>A0A974NEL9</accession>
<evidence type="ECO:0000313" key="2">
    <source>
        <dbReference type="Proteomes" id="UP000595278"/>
    </source>
</evidence>
<proteinExistence type="predicted"/>
<gene>
    <name evidence="1" type="ORF">JHT90_11795</name>
</gene>
<dbReference type="Proteomes" id="UP000595278">
    <property type="component" value="Chromosome"/>
</dbReference>
<dbReference type="RefSeq" id="WP_201091194.1">
    <property type="nucleotide sequence ID" value="NZ_CP067393.1"/>
</dbReference>
<protein>
    <submittedName>
        <fullName evidence="1">Uncharacterized protein</fullName>
    </submittedName>
</protein>
<name>A0A974NEL9_9GAMM</name>
<sequence>MGSESSEKPYVEYRASAVERSIISVSENIRYKDNNTGSLDGWNDADSWPDGYKGAKRSRCWSYFFIERGIARKELKGNGYLGNLAMTIFENSNTLKQLDISIAQRKPRGGALLPYIAIGGSYAMAYNSLRIMGGVCFCENPNPEILKETSTSITYKDYYAGYGQAALFIFVLDTRNGSYTPIRLQVTPTHSSEEAFFYLEKYEENADKWRDAASLISVPPKEGGKWLGYLPNLLGQPLIVGTSKGFAIYLSGVRSHYSERTSTSGGGTYNVYDSQTAVLRVYFKLREDGALAFEETKVIEHDASGNSQTSKKFGGTDGAFWNIYHTLWADTVGDKEIVLVSNTRHKRYDEAAANYAGESSIEDMNDPDTNLETFFHLYIDGKIYKFDTAKLKFGANLISENDTTYRHHKYLWLYADIFPITWGRKYGTVISDTEVLFCFRSYPKHEENLLVKFDIETQTFEVLKRTPKADGDIVATCYQKK</sequence>
<evidence type="ECO:0000313" key="1">
    <source>
        <dbReference type="EMBL" id="QQP85062.1"/>
    </source>
</evidence>
<dbReference type="AlphaFoldDB" id="A0A974NEL9"/>
<reference evidence="1 2" key="1">
    <citation type="submission" date="2021-01" db="EMBL/GenBank/DDBJ databases">
        <title>Entomomonas sp. F2A isolated from a house cricket (Acheta domesticus).</title>
        <authorList>
            <person name="Spergser J."/>
            <person name="Busse H.-J."/>
        </authorList>
    </citation>
    <scope>NUCLEOTIDE SEQUENCE [LARGE SCALE GENOMIC DNA]</scope>
    <source>
        <strain evidence="1 2">F2A</strain>
    </source>
</reference>
<keyword evidence="2" id="KW-1185">Reference proteome</keyword>
<dbReference type="KEGG" id="eaz:JHT90_11795"/>
<organism evidence="1 2">
    <name type="scientific">Entomomonas asaccharolytica</name>
    <dbReference type="NCBI Taxonomy" id="2785331"/>
    <lineage>
        <taxon>Bacteria</taxon>
        <taxon>Pseudomonadati</taxon>
        <taxon>Pseudomonadota</taxon>
        <taxon>Gammaproteobacteria</taxon>
        <taxon>Pseudomonadales</taxon>
        <taxon>Pseudomonadaceae</taxon>
        <taxon>Entomomonas</taxon>
    </lineage>
</organism>
<dbReference type="EMBL" id="CP067393">
    <property type="protein sequence ID" value="QQP85062.1"/>
    <property type="molecule type" value="Genomic_DNA"/>
</dbReference>